<feature type="transmembrane region" description="Helical" evidence="1">
    <location>
        <begin position="176"/>
        <end position="197"/>
    </location>
</feature>
<protein>
    <recommendedName>
        <fullName evidence="3">Gustatory receptor</fullName>
    </recommendedName>
</protein>
<feature type="transmembrane region" description="Helical" evidence="1">
    <location>
        <begin position="283"/>
        <end position="303"/>
    </location>
</feature>
<evidence type="ECO:0000256" key="1">
    <source>
        <dbReference type="SAM" id="Phobius"/>
    </source>
</evidence>
<evidence type="ECO:0000313" key="2">
    <source>
        <dbReference type="EMBL" id="CAD7411784.1"/>
    </source>
</evidence>
<accession>A0A7R9DBT8</accession>
<dbReference type="EMBL" id="OC322427">
    <property type="protein sequence ID" value="CAD7411784.1"/>
    <property type="molecule type" value="Genomic_DNA"/>
</dbReference>
<organism evidence="2">
    <name type="scientific">Timema cristinae</name>
    <name type="common">Walking stick</name>
    <dbReference type="NCBI Taxonomy" id="61476"/>
    <lineage>
        <taxon>Eukaryota</taxon>
        <taxon>Metazoa</taxon>
        <taxon>Ecdysozoa</taxon>
        <taxon>Arthropoda</taxon>
        <taxon>Hexapoda</taxon>
        <taxon>Insecta</taxon>
        <taxon>Pterygota</taxon>
        <taxon>Neoptera</taxon>
        <taxon>Polyneoptera</taxon>
        <taxon>Phasmatodea</taxon>
        <taxon>Timematodea</taxon>
        <taxon>Timematoidea</taxon>
        <taxon>Timematidae</taxon>
        <taxon>Timema</taxon>
    </lineage>
</organism>
<name>A0A7R9DBT8_TIMCR</name>
<gene>
    <name evidence="2" type="ORF">TCEB3V08_LOCUS11093</name>
</gene>
<dbReference type="AlphaFoldDB" id="A0A7R9DBT8"/>
<feature type="transmembrane region" description="Helical" evidence="1">
    <location>
        <begin position="120"/>
        <end position="142"/>
    </location>
</feature>
<keyword evidence="1" id="KW-1133">Transmembrane helix</keyword>
<keyword evidence="1" id="KW-0472">Membrane</keyword>
<evidence type="ECO:0008006" key="3">
    <source>
        <dbReference type="Google" id="ProtNLM"/>
    </source>
</evidence>
<feature type="transmembrane region" description="Helical" evidence="1">
    <location>
        <begin position="318"/>
        <end position="335"/>
    </location>
</feature>
<proteinExistence type="predicted"/>
<reference evidence="2" key="1">
    <citation type="submission" date="2020-11" db="EMBL/GenBank/DDBJ databases">
        <authorList>
            <person name="Tran Van P."/>
        </authorList>
    </citation>
    <scope>NUCLEOTIDE SEQUENCE</scope>
</reference>
<sequence>MVSPSSPSYVYLSRRQRVAFEDTTSTPLFLRKEFGPQHHYSKDNYRPREVAEKTKEVFYEELKPLWIVQMVFGMFPFQRPRPVIVLYCFAWYAILGYMDVFIALRTFGNISNSGKRFNDIILPYNILMYLIPPLISVPTHLWDGTKMADYFNLWWKFQISFEQVTGRPLELELKKYTLFSTVSLLVLITLLSLYGVLSGLQSYKYGRTEIVLSINSVIGITTIILTCDFAHKAYEQIGVNFVRQLSEEMSLNKAIEKEIGVNFVRQLSEEMSINKAIEKEMRLFLTVAVANPPEISLGGFSVINRNMTVSDYLAMQEQIMSMMVTYLVVLAQFGFQDEK</sequence>
<keyword evidence="1" id="KW-0812">Transmembrane</keyword>
<feature type="transmembrane region" description="Helical" evidence="1">
    <location>
        <begin position="84"/>
        <end position="108"/>
    </location>
</feature>